<dbReference type="EMBL" id="BRXW01000140">
    <property type="protein sequence ID" value="GMI09674.1"/>
    <property type="molecule type" value="Genomic_DNA"/>
</dbReference>
<organism evidence="2 3">
    <name type="scientific">Triparma laevis f. longispina</name>
    <dbReference type="NCBI Taxonomy" id="1714387"/>
    <lineage>
        <taxon>Eukaryota</taxon>
        <taxon>Sar</taxon>
        <taxon>Stramenopiles</taxon>
        <taxon>Ochrophyta</taxon>
        <taxon>Bolidophyceae</taxon>
        <taxon>Parmales</taxon>
        <taxon>Triparmaceae</taxon>
        <taxon>Triparma</taxon>
    </lineage>
</organism>
<accession>A0A9W7FCK8</accession>
<reference evidence="3" key="1">
    <citation type="journal article" date="2023" name="Commun. Biol.">
        <title>Genome analysis of Parmales, the sister group of diatoms, reveals the evolutionary specialization of diatoms from phago-mixotrophs to photoautotrophs.</title>
        <authorList>
            <person name="Ban H."/>
            <person name="Sato S."/>
            <person name="Yoshikawa S."/>
            <person name="Yamada K."/>
            <person name="Nakamura Y."/>
            <person name="Ichinomiya M."/>
            <person name="Sato N."/>
            <person name="Blanc-Mathieu R."/>
            <person name="Endo H."/>
            <person name="Kuwata A."/>
            <person name="Ogata H."/>
        </authorList>
    </citation>
    <scope>NUCLEOTIDE SEQUENCE [LARGE SCALE GENOMIC DNA]</scope>
    <source>
        <strain evidence="3">NIES 3700</strain>
    </source>
</reference>
<dbReference type="Proteomes" id="UP001165122">
    <property type="component" value="Unassembled WGS sequence"/>
</dbReference>
<gene>
    <name evidence="2" type="ORF">TrLO_g5290</name>
</gene>
<protein>
    <submittedName>
        <fullName evidence="2">Uncharacterized protein</fullName>
    </submittedName>
</protein>
<evidence type="ECO:0000313" key="3">
    <source>
        <dbReference type="Proteomes" id="UP001165122"/>
    </source>
</evidence>
<dbReference type="AlphaFoldDB" id="A0A9W7FCK8"/>
<comment type="caution">
    <text evidence="2">The sequence shown here is derived from an EMBL/GenBank/DDBJ whole genome shotgun (WGS) entry which is preliminary data.</text>
</comment>
<sequence length="110" mass="11982">MPTSVATESNEGHESHKMGGMRGGAATSSTLMPETSDPAMTSQFLFTDDFKILLVGFVMGDTLIVLRFTTKAWKGVADAFIDEGVESGAMIVHDEKGVGDRYYKETWARL</sequence>
<evidence type="ECO:0000256" key="1">
    <source>
        <dbReference type="SAM" id="MobiDB-lite"/>
    </source>
</evidence>
<feature type="region of interest" description="Disordered" evidence="1">
    <location>
        <begin position="1"/>
        <end position="35"/>
    </location>
</feature>
<name>A0A9W7FCK8_9STRA</name>
<proteinExistence type="predicted"/>
<feature type="compositionally biased region" description="Polar residues" evidence="1">
    <location>
        <begin position="26"/>
        <end position="35"/>
    </location>
</feature>
<keyword evidence="3" id="KW-1185">Reference proteome</keyword>
<evidence type="ECO:0000313" key="2">
    <source>
        <dbReference type="EMBL" id="GMI09674.1"/>
    </source>
</evidence>